<feature type="compositionally biased region" description="Polar residues" evidence="1">
    <location>
        <begin position="1"/>
        <end position="12"/>
    </location>
</feature>
<evidence type="ECO:0000256" key="1">
    <source>
        <dbReference type="SAM" id="MobiDB-lite"/>
    </source>
</evidence>
<keyword evidence="3" id="KW-1185">Reference proteome</keyword>
<dbReference type="GeneID" id="83205926"/>
<protein>
    <submittedName>
        <fullName evidence="2">Uncharacterized protein</fullName>
    </submittedName>
</protein>
<gene>
    <name evidence="2" type="ORF">N7468_009327</name>
</gene>
<accession>A0A9W9NHY6</accession>
<evidence type="ECO:0000313" key="3">
    <source>
        <dbReference type="Proteomes" id="UP001150941"/>
    </source>
</evidence>
<dbReference type="AlphaFoldDB" id="A0A9W9NHY6"/>
<name>A0A9W9NHY6_9EURO</name>
<dbReference type="EMBL" id="JAPQKS010000007">
    <property type="protein sequence ID" value="KAJ5220123.1"/>
    <property type="molecule type" value="Genomic_DNA"/>
</dbReference>
<sequence>MMSNTIHTSSIRSPPPQDMMEPLTNSDTCPGIHYLDVRYYAEYIGSTKSVITRMVNRAKASTTQDTIYVKFTNVSPEIARSTDIKATRNFYDLQTRRMIITITGGPHERVTREWDFVLRTQAIASNLAVVSDGSARMAGHSSHKEPDSQYMPEDDISGWPTVVLEVGYSESPGKLKCDAAWWLANSNGEVKLVITIAIDKRQPQITIECIVLDNFILPAHNNRPHYRTVTRQHLTITRRQGIITTRPSVPLRITVQEIMGRSPLPGETDILIPVPRLEELAAKVWFRQRI</sequence>
<dbReference type="OrthoDB" id="76567at2759"/>
<evidence type="ECO:0000313" key="2">
    <source>
        <dbReference type="EMBL" id="KAJ5220123.1"/>
    </source>
</evidence>
<proteinExistence type="predicted"/>
<dbReference type="RefSeq" id="XP_058326953.1">
    <property type="nucleotide sequence ID" value="XM_058478623.1"/>
</dbReference>
<reference evidence="2" key="1">
    <citation type="submission" date="2022-11" db="EMBL/GenBank/DDBJ databases">
        <authorList>
            <person name="Petersen C."/>
        </authorList>
    </citation>
    <scope>NUCLEOTIDE SEQUENCE</scope>
    <source>
        <strain evidence="2">IBT 19713</strain>
    </source>
</reference>
<dbReference type="Proteomes" id="UP001150941">
    <property type="component" value="Unassembled WGS sequence"/>
</dbReference>
<comment type="caution">
    <text evidence="2">The sequence shown here is derived from an EMBL/GenBank/DDBJ whole genome shotgun (WGS) entry which is preliminary data.</text>
</comment>
<feature type="region of interest" description="Disordered" evidence="1">
    <location>
        <begin position="1"/>
        <end position="22"/>
    </location>
</feature>
<reference evidence="2" key="2">
    <citation type="journal article" date="2023" name="IMA Fungus">
        <title>Comparative genomic study of the Penicillium genus elucidates a diverse pangenome and 15 lateral gene transfer events.</title>
        <authorList>
            <person name="Petersen C."/>
            <person name="Sorensen T."/>
            <person name="Nielsen M.R."/>
            <person name="Sondergaard T.E."/>
            <person name="Sorensen J.L."/>
            <person name="Fitzpatrick D.A."/>
            <person name="Frisvad J.C."/>
            <person name="Nielsen K.L."/>
        </authorList>
    </citation>
    <scope>NUCLEOTIDE SEQUENCE</scope>
    <source>
        <strain evidence="2">IBT 19713</strain>
    </source>
</reference>
<organism evidence="2 3">
    <name type="scientific">Penicillium chermesinum</name>
    <dbReference type="NCBI Taxonomy" id="63820"/>
    <lineage>
        <taxon>Eukaryota</taxon>
        <taxon>Fungi</taxon>
        <taxon>Dikarya</taxon>
        <taxon>Ascomycota</taxon>
        <taxon>Pezizomycotina</taxon>
        <taxon>Eurotiomycetes</taxon>
        <taxon>Eurotiomycetidae</taxon>
        <taxon>Eurotiales</taxon>
        <taxon>Aspergillaceae</taxon>
        <taxon>Penicillium</taxon>
    </lineage>
</organism>